<sequence>MDDKPPRRSSRINLGVPNPFLQEHFQMDRPKRARESVDKDKGVLGNNDNNALSDKSGDEPDRKRQKNDVTNTPDSQRRYSLRSRLSESSPVSQPESATKRSTPDSYKQHNLRSRLTGSSPVSQPEPLIKHETPDSQRQHNLRSRLTGLSPASQPEPSTKKSIPDFQKQHHLRSRLTGLPETPQQATPGPASRITPNSERRDSLRPRPGGSFQAPQQKSSAQASQSTPEFERRRSLRNRPAIAPQTIKKESSGPAQRSNERPSRSVNTFGTKPAAPKPVAPKPAAPKVSATKVSTPKPPVTKQTAPKPTAPKPPVAEPPVAEPSQPTSQASIKMEAPQPQVARAGPPRQRLVADPSTVCRICSAQFADARELRFCRWLAWRICTQCWGTYGRSRGFGPGAWDDKVIARKAEMDELKVKMKAPSAGGTQIGDNTNKATDIGSEIAHGDNGENTSLLPIPQLASDSEIPSSDPPDFDPNYVLQSPRFPPIPQLPEFDPNGIFPRYEYPSLTAFQRLPYYGPSQAFRVPETPPVAGPSGSGSNQTYEPPQSASARRSSFLDLNQAFRIHEYTHPRQIPVSAPEQMFNGGPAMSAPVETNGGPSRNPTRPVMDALDTRPEVALSYHRQSISALLQSPTNLASLSIEQDDDVMIVEQENSAREALDAILYSREHD</sequence>
<keyword evidence="3" id="KW-1185">Reference proteome</keyword>
<feature type="region of interest" description="Disordered" evidence="1">
    <location>
        <begin position="1"/>
        <end position="348"/>
    </location>
</feature>
<organism evidence="2 3">
    <name type="scientific">Cylindrodendrum hubeiense</name>
    <dbReference type="NCBI Taxonomy" id="595255"/>
    <lineage>
        <taxon>Eukaryota</taxon>
        <taxon>Fungi</taxon>
        <taxon>Dikarya</taxon>
        <taxon>Ascomycota</taxon>
        <taxon>Pezizomycotina</taxon>
        <taxon>Sordariomycetes</taxon>
        <taxon>Hypocreomycetidae</taxon>
        <taxon>Hypocreales</taxon>
        <taxon>Nectriaceae</taxon>
        <taxon>Cylindrodendrum</taxon>
    </lineage>
</organism>
<gene>
    <name evidence="2" type="ORF">G7Z17_g6598</name>
</gene>
<feature type="compositionally biased region" description="Pro residues" evidence="1">
    <location>
        <begin position="307"/>
        <end position="320"/>
    </location>
</feature>
<proteinExistence type="predicted"/>
<dbReference type="OrthoDB" id="10478781at2759"/>
<feature type="region of interest" description="Disordered" evidence="1">
    <location>
        <begin position="520"/>
        <end position="552"/>
    </location>
</feature>
<dbReference type="AlphaFoldDB" id="A0A9P5HC04"/>
<feature type="region of interest" description="Disordered" evidence="1">
    <location>
        <begin position="419"/>
        <end position="489"/>
    </location>
</feature>
<feature type="compositionally biased region" description="Low complexity" evidence="1">
    <location>
        <begin position="284"/>
        <end position="306"/>
    </location>
</feature>
<feature type="compositionally biased region" description="Low complexity" evidence="1">
    <location>
        <begin position="82"/>
        <end position="94"/>
    </location>
</feature>
<feature type="compositionally biased region" description="Polar residues" evidence="1">
    <location>
        <begin position="536"/>
        <end position="552"/>
    </location>
</feature>
<accession>A0A9P5HC04</accession>
<feature type="compositionally biased region" description="Basic and acidic residues" evidence="1">
    <location>
        <begin position="25"/>
        <end position="42"/>
    </location>
</feature>
<feature type="compositionally biased region" description="Pro residues" evidence="1">
    <location>
        <begin position="274"/>
        <end position="283"/>
    </location>
</feature>
<dbReference type="Proteomes" id="UP000722485">
    <property type="component" value="Unassembled WGS sequence"/>
</dbReference>
<comment type="caution">
    <text evidence="2">The sequence shown here is derived from an EMBL/GenBank/DDBJ whole genome shotgun (WGS) entry which is preliminary data.</text>
</comment>
<evidence type="ECO:0000256" key="1">
    <source>
        <dbReference type="SAM" id="MobiDB-lite"/>
    </source>
</evidence>
<feature type="compositionally biased region" description="Basic and acidic residues" evidence="1">
    <location>
        <begin position="127"/>
        <end position="137"/>
    </location>
</feature>
<name>A0A9P5HC04_9HYPO</name>
<reference evidence="2" key="1">
    <citation type="submission" date="2020-03" db="EMBL/GenBank/DDBJ databases">
        <title>Draft Genome Sequence of Cylindrodendrum hubeiense.</title>
        <authorList>
            <person name="Buettner E."/>
            <person name="Kellner H."/>
        </authorList>
    </citation>
    <scope>NUCLEOTIDE SEQUENCE</scope>
    <source>
        <strain evidence="2">IHI 201604</strain>
    </source>
</reference>
<evidence type="ECO:0000313" key="2">
    <source>
        <dbReference type="EMBL" id="KAF7549114.1"/>
    </source>
</evidence>
<feature type="compositionally biased region" description="Polar residues" evidence="1">
    <location>
        <begin position="113"/>
        <end position="122"/>
    </location>
</feature>
<dbReference type="EMBL" id="JAANBB010000130">
    <property type="protein sequence ID" value="KAF7549114.1"/>
    <property type="molecule type" value="Genomic_DNA"/>
</dbReference>
<feature type="compositionally biased region" description="Polar residues" evidence="1">
    <location>
        <begin position="424"/>
        <end position="435"/>
    </location>
</feature>
<feature type="compositionally biased region" description="Low complexity" evidence="1">
    <location>
        <begin position="210"/>
        <end position="225"/>
    </location>
</feature>
<evidence type="ECO:0000313" key="3">
    <source>
        <dbReference type="Proteomes" id="UP000722485"/>
    </source>
</evidence>
<protein>
    <submittedName>
        <fullName evidence="2">Uncharacterized protein</fullName>
    </submittedName>
</protein>